<dbReference type="SUPFAM" id="SSF88659">
    <property type="entry name" value="Sigma3 and sigma4 domains of RNA polymerase sigma factors"/>
    <property type="match status" value="1"/>
</dbReference>
<keyword evidence="2" id="KW-0805">Transcription regulation</keyword>
<comment type="similarity">
    <text evidence="1">Belongs to the sigma-70 factor family. ECF subfamily.</text>
</comment>
<gene>
    <name evidence="8" type="ORF">SAMN05444001_1131</name>
</gene>
<dbReference type="Pfam" id="PF04542">
    <property type="entry name" value="Sigma70_r2"/>
    <property type="match status" value="1"/>
</dbReference>
<dbReference type="Proteomes" id="UP000236725">
    <property type="component" value="Unassembled WGS sequence"/>
</dbReference>
<dbReference type="InterPro" id="IPR007627">
    <property type="entry name" value="RNA_pol_sigma70_r2"/>
</dbReference>
<dbReference type="Gene3D" id="1.10.1740.10">
    <property type="match status" value="1"/>
</dbReference>
<dbReference type="PANTHER" id="PTHR43133:SF8">
    <property type="entry name" value="RNA POLYMERASE SIGMA FACTOR HI_1459-RELATED"/>
    <property type="match status" value="1"/>
</dbReference>
<keyword evidence="9" id="KW-1185">Reference proteome</keyword>
<dbReference type="GO" id="GO:0006352">
    <property type="term" value="P:DNA-templated transcription initiation"/>
    <property type="evidence" value="ECO:0007669"/>
    <property type="project" value="InterPro"/>
</dbReference>
<evidence type="ECO:0000256" key="2">
    <source>
        <dbReference type="ARBA" id="ARBA00023015"/>
    </source>
</evidence>
<evidence type="ECO:0000313" key="9">
    <source>
        <dbReference type="Proteomes" id="UP000236725"/>
    </source>
</evidence>
<evidence type="ECO:0000256" key="3">
    <source>
        <dbReference type="ARBA" id="ARBA00023082"/>
    </source>
</evidence>
<evidence type="ECO:0000256" key="4">
    <source>
        <dbReference type="ARBA" id="ARBA00023125"/>
    </source>
</evidence>
<keyword evidence="3" id="KW-0731">Sigma factor</keyword>
<name>A0A8G2BXE4_9BACT</name>
<evidence type="ECO:0000256" key="1">
    <source>
        <dbReference type="ARBA" id="ARBA00010641"/>
    </source>
</evidence>
<organism evidence="8 9">
    <name type="scientific">Parabacteroides chinchillae</name>
    <dbReference type="NCBI Taxonomy" id="871327"/>
    <lineage>
        <taxon>Bacteria</taxon>
        <taxon>Pseudomonadati</taxon>
        <taxon>Bacteroidota</taxon>
        <taxon>Bacteroidia</taxon>
        <taxon>Bacteroidales</taxon>
        <taxon>Tannerellaceae</taxon>
        <taxon>Parabacteroides</taxon>
    </lineage>
</organism>
<accession>A0A8G2BXE4</accession>
<dbReference type="InterPro" id="IPR039425">
    <property type="entry name" value="RNA_pol_sigma-70-like"/>
</dbReference>
<evidence type="ECO:0000259" key="7">
    <source>
        <dbReference type="Pfam" id="PF08281"/>
    </source>
</evidence>
<comment type="caution">
    <text evidence="8">The sequence shown here is derived from an EMBL/GenBank/DDBJ whole genome shotgun (WGS) entry which is preliminary data.</text>
</comment>
<dbReference type="GO" id="GO:0003677">
    <property type="term" value="F:DNA binding"/>
    <property type="evidence" value="ECO:0007669"/>
    <property type="project" value="UniProtKB-KW"/>
</dbReference>
<evidence type="ECO:0000313" key="8">
    <source>
        <dbReference type="EMBL" id="SEG03799.1"/>
    </source>
</evidence>
<dbReference type="InterPro" id="IPR014284">
    <property type="entry name" value="RNA_pol_sigma-70_dom"/>
</dbReference>
<dbReference type="NCBIfam" id="TIGR02937">
    <property type="entry name" value="sigma70-ECF"/>
    <property type="match status" value="1"/>
</dbReference>
<dbReference type="SUPFAM" id="SSF88946">
    <property type="entry name" value="Sigma2 domain of RNA polymerase sigma factors"/>
    <property type="match status" value="1"/>
</dbReference>
<dbReference type="Pfam" id="PF08281">
    <property type="entry name" value="Sigma70_r4_2"/>
    <property type="match status" value="1"/>
</dbReference>
<dbReference type="PANTHER" id="PTHR43133">
    <property type="entry name" value="RNA POLYMERASE ECF-TYPE SIGMA FACTO"/>
    <property type="match status" value="1"/>
</dbReference>
<dbReference type="Gene3D" id="1.10.10.10">
    <property type="entry name" value="Winged helix-like DNA-binding domain superfamily/Winged helix DNA-binding domain"/>
    <property type="match status" value="1"/>
</dbReference>
<dbReference type="InterPro" id="IPR013324">
    <property type="entry name" value="RNA_pol_sigma_r3/r4-like"/>
</dbReference>
<keyword evidence="4" id="KW-0238">DNA-binding</keyword>
<evidence type="ECO:0000256" key="5">
    <source>
        <dbReference type="ARBA" id="ARBA00023163"/>
    </source>
</evidence>
<feature type="domain" description="RNA polymerase sigma factor 70 region 4 type 2" evidence="7">
    <location>
        <begin position="118"/>
        <end position="169"/>
    </location>
</feature>
<keyword evidence="5" id="KW-0804">Transcription</keyword>
<dbReference type="GO" id="GO:0016987">
    <property type="term" value="F:sigma factor activity"/>
    <property type="evidence" value="ECO:0007669"/>
    <property type="project" value="UniProtKB-KW"/>
</dbReference>
<sequence>MLCFLSFVVLISEMELETFKITILPLRGKMFNLSRKIVENSDDAEDIVQEAFLKLWNMRGRLDEYDNVEALVMMIVRNLTLDRLRTRRPQGDEPDNLLLDSGTMNPAEQLEQQDAVACIRHLIAGLPALQQTIIRMKDVEGYEIAEIAGITGAQPEAIRVNLSRARKKIREQYLMLNGQR</sequence>
<feature type="domain" description="RNA polymerase sigma-70 region 2" evidence="6">
    <location>
        <begin position="29"/>
        <end position="88"/>
    </location>
</feature>
<dbReference type="AlphaFoldDB" id="A0A8G2BXE4"/>
<dbReference type="InterPro" id="IPR036388">
    <property type="entry name" value="WH-like_DNA-bd_sf"/>
</dbReference>
<evidence type="ECO:0000259" key="6">
    <source>
        <dbReference type="Pfam" id="PF04542"/>
    </source>
</evidence>
<dbReference type="EMBL" id="FNVS01000013">
    <property type="protein sequence ID" value="SEG03799.1"/>
    <property type="molecule type" value="Genomic_DNA"/>
</dbReference>
<reference evidence="8 9" key="1">
    <citation type="submission" date="2016-10" db="EMBL/GenBank/DDBJ databases">
        <authorList>
            <person name="Varghese N."/>
            <person name="Submissions S."/>
        </authorList>
    </citation>
    <scope>NUCLEOTIDE SEQUENCE [LARGE SCALE GENOMIC DNA]</scope>
    <source>
        <strain evidence="8 9">DSM 29073</strain>
    </source>
</reference>
<protein>
    <submittedName>
        <fullName evidence="8">RNA polymerase sigma-70 factor, ECF subfamily</fullName>
    </submittedName>
</protein>
<dbReference type="InterPro" id="IPR013325">
    <property type="entry name" value="RNA_pol_sigma_r2"/>
</dbReference>
<proteinExistence type="inferred from homology"/>
<dbReference type="InterPro" id="IPR013249">
    <property type="entry name" value="RNA_pol_sigma70_r4_t2"/>
</dbReference>